<protein>
    <submittedName>
        <fullName evidence="9">M3 family metallopeptidase</fullName>
    </submittedName>
</protein>
<dbReference type="GO" id="GO:0006508">
    <property type="term" value="P:proteolysis"/>
    <property type="evidence" value="ECO:0007669"/>
    <property type="project" value="UniProtKB-KW"/>
</dbReference>
<accession>A0A5R9JB18</accession>
<dbReference type="RefSeq" id="WP_138324441.1">
    <property type="nucleotide sequence ID" value="NZ_VCDI01000001.1"/>
</dbReference>
<keyword evidence="4 7" id="KW-0378">Hydrolase</keyword>
<dbReference type="EMBL" id="VCDI01000001">
    <property type="protein sequence ID" value="TLU74189.1"/>
    <property type="molecule type" value="Genomic_DNA"/>
</dbReference>
<dbReference type="Gene3D" id="1.10.1370.10">
    <property type="entry name" value="Neurolysin, domain 3"/>
    <property type="match status" value="1"/>
</dbReference>
<dbReference type="Gene3D" id="3.40.390.10">
    <property type="entry name" value="Collagenase (Catalytic Domain)"/>
    <property type="match status" value="1"/>
</dbReference>
<keyword evidence="3 7" id="KW-0479">Metal-binding</keyword>
<dbReference type="PANTHER" id="PTHR43660">
    <property type="entry name" value="DIPEPTIDYL CARBOXYPEPTIDASE"/>
    <property type="match status" value="1"/>
</dbReference>
<evidence type="ECO:0000256" key="4">
    <source>
        <dbReference type="ARBA" id="ARBA00022801"/>
    </source>
</evidence>
<dbReference type="GO" id="GO:0004180">
    <property type="term" value="F:carboxypeptidase activity"/>
    <property type="evidence" value="ECO:0007669"/>
    <property type="project" value="TreeGrafter"/>
</dbReference>
<dbReference type="InterPro" id="IPR024077">
    <property type="entry name" value="Neurolysin/TOP_dom2"/>
</dbReference>
<keyword evidence="10" id="KW-1185">Reference proteome</keyword>
<keyword evidence="6 7" id="KW-0482">Metalloprotease</keyword>
<evidence type="ECO:0000256" key="2">
    <source>
        <dbReference type="ARBA" id="ARBA00022670"/>
    </source>
</evidence>
<name>A0A5R9JB18_9PROT</name>
<proteinExistence type="inferred from homology"/>
<dbReference type="GO" id="GO:0005829">
    <property type="term" value="C:cytosol"/>
    <property type="evidence" value="ECO:0007669"/>
    <property type="project" value="TreeGrafter"/>
</dbReference>
<keyword evidence="2 7" id="KW-0645">Protease</keyword>
<evidence type="ECO:0000256" key="5">
    <source>
        <dbReference type="ARBA" id="ARBA00022833"/>
    </source>
</evidence>
<sequence>MTDSSPIDANPLLETWTTPFGSPPFDRIRPEHFEPAFAQAMRTHLAEIAAIGANPEAPGFANTIEAMQRSGRDLDRIGMVFSNLVVSLGGAALEAVDVVMSPRLAQHGMKVSLDPALFARVSALHAARDDLGLDIDQRRLLDRVHLGFVRSGAALDEAGRARMTAISERLAVLHTQFGQNVLHDEKSWQLELGEADLDGLPEFLVQSAARTAAERGVMGHVVTLSRSLIEPFLTFSARRDLRQVAYQAWIARGMHDGPHDNRPLIPEILGLRRERAQLLGYASYAEYGLADTMAGTPDAVAGLLAEVWEPARRKAAAERDRLLAVAREEGFNDTLAAWDWRHYAERVRRADYALDEAEMKPYFLLENMQQAAFDTAGRLFGLAFEHRPEVPVYHPDVRAYEVTRNGEHVALFLADHHARADKRSGAWMSSYRDQERLDGAVSPIIVNNNNFAKSDPTLLSFDDGRTLFHEFGHALHGLLSQVRYPGQSGTSVRRDFVEFPSQVYEHWFSLPETLQTYARHHATGEPIPEALVTRLLAARGFNQGFGTIEYTAAALIDMELHAHPAPETIDIEAFEREFCARIGMPAEIGIRHRPAHFQHLFAGGGYAAGYYSYMWSEVLDADGFEAFKEAGDPFDPAIAARLHRVLSAGDTEDPMTLYVGFRGRPPSTTALLRSRDLVEADPGKMVTHPV</sequence>
<evidence type="ECO:0000313" key="10">
    <source>
        <dbReference type="Proteomes" id="UP000305654"/>
    </source>
</evidence>
<evidence type="ECO:0000313" key="9">
    <source>
        <dbReference type="EMBL" id="TLU74189.1"/>
    </source>
</evidence>
<feature type="domain" description="Peptidase M3A/M3B catalytic" evidence="8">
    <location>
        <begin position="234"/>
        <end position="675"/>
    </location>
</feature>
<dbReference type="GO" id="GO:0046872">
    <property type="term" value="F:metal ion binding"/>
    <property type="evidence" value="ECO:0007669"/>
    <property type="project" value="UniProtKB-UniRule"/>
</dbReference>
<dbReference type="InterPro" id="IPR045090">
    <property type="entry name" value="Pept_M3A_M3B"/>
</dbReference>
<dbReference type="OrthoDB" id="9773538at2"/>
<evidence type="ECO:0000259" key="8">
    <source>
        <dbReference type="Pfam" id="PF01432"/>
    </source>
</evidence>
<comment type="caution">
    <text evidence="9">The sequence shown here is derived from an EMBL/GenBank/DDBJ whole genome shotgun (WGS) entry which is preliminary data.</text>
</comment>
<dbReference type="Pfam" id="PF01432">
    <property type="entry name" value="Peptidase_M3"/>
    <property type="match status" value="1"/>
</dbReference>
<keyword evidence="5 7" id="KW-0862">Zinc</keyword>
<evidence type="ECO:0000256" key="1">
    <source>
        <dbReference type="ARBA" id="ARBA00006040"/>
    </source>
</evidence>
<dbReference type="InterPro" id="IPR024079">
    <property type="entry name" value="MetalloPept_cat_dom_sf"/>
</dbReference>
<dbReference type="Proteomes" id="UP000305654">
    <property type="component" value="Unassembled WGS sequence"/>
</dbReference>
<evidence type="ECO:0000256" key="7">
    <source>
        <dbReference type="RuleBase" id="RU003435"/>
    </source>
</evidence>
<evidence type="ECO:0000256" key="3">
    <source>
        <dbReference type="ARBA" id="ARBA00022723"/>
    </source>
</evidence>
<comment type="cofactor">
    <cofactor evidence="7">
        <name>Zn(2+)</name>
        <dbReference type="ChEBI" id="CHEBI:29105"/>
    </cofactor>
    <text evidence="7">Binds 1 zinc ion.</text>
</comment>
<gene>
    <name evidence="9" type="ORF">FE263_02980</name>
</gene>
<dbReference type="SUPFAM" id="SSF55486">
    <property type="entry name" value="Metalloproteases ('zincins'), catalytic domain"/>
    <property type="match status" value="1"/>
</dbReference>
<comment type="similarity">
    <text evidence="1 7">Belongs to the peptidase M3 family.</text>
</comment>
<dbReference type="AlphaFoldDB" id="A0A5R9JB18"/>
<dbReference type="PANTHER" id="PTHR43660:SF1">
    <property type="entry name" value="DIPEPTIDYL CARBOXYPEPTIDASE"/>
    <property type="match status" value="1"/>
</dbReference>
<organism evidence="9 10">
    <name type="scientific">Lichenicoccus roseus</name>
    <dbReference type="NCBI Taxonomy" id="2683649"/>
    <lineage>
        <taxon>Bacteria</taxon>
        <taxon>Pseudomonadati</taxon>
        <taxon>Pseudomonadota</taxon>
        <taxon>Alphaproteobacteria</taxon>
        <taxon>Acetobacterales</taxon>
        <taxon>Acetobacteraceae</taxon>
        <taxon>Lichenicoccus</taxon>
    </lineage>
</organism>
<dbReference type="CDD" id="cd06456">
    <property type="entry name" value="M3A_DCP"/>
    <property type="match status" value="1"/>
</dbReference>
<dbReference type="FunFam" id="3.40.390.10:FF:000009">
    <property type="entry name" value="Oligopeptidase A"/>
    <property type="match status" value="1"/>
</dbReference>
<dbReference type="InterPro" id="IPR034005">
    <property type="entry name" value="M3A_DCP"/>
</dbReference>
<reference evidence="9 10" key="1">
    <citation type="submission" date="2019-05" db="EMBL/GenBank/DDBJ databases">
        <authorList>
            <person name="Pankratov T."/>
            <person name="Grouzdev D."/>
        </authorList>
    </citation>
    <scope>NUCLEOTIDE SEQUENCE [LARGE SCALE GENOMIC DNA]</scope>
    <source>
        <strain evidence="9 10">KEBCLARHB70R</strain>
    </source>
</reference>
<evidence type="ECO:0000256" key="6">
    <source>
        <dbReference type="ARBA" id="ARBA00023049"/>
    </source>
</evidence>
<dbReference type="InterPro" id="IPR001567">
    <property type="entry name" value="Pept_M3A_M3B_dom"/>
</dbReference>
<dbReference type="Gene3D" id="1.10.1370.40">
    <property type="match status" value="1"/>
</dbReference>
<dbReference type="GO" id="GO:0004222">
    <property type="term" value="F:metalloendopeptidase activity"/>
    <property type="evidence" value="ECO:0007669"/>
    <property type="project" value="InterPro"/>
</dbReference>